<proteinExistence type="inferred from homology"/>
<dbReference type="AlphaFoldDB" id="A0A1L7XII4"/>
<dbReference type="Pfam" id="PF01266">
    <property type="entry name" value="DAO"/>
    <property type="match status" value="1"/>
</dbReference>
<feature type="binding site" evidence="10">
    <location>
        <position position="193"/>
    </location>
    <ligand>
        <name>FAD</name>
        <dbReference type="ChEBI" id="CHEBI:57692"/>
    </ligand>
</feature>
<dbReference type="PIRSF" id="PIRSF000189">
    <property type="entry name" value="D-aa_oxidase"/>
    <property type="match status" value="1"/>
</dbReference>
<dbReference type="InterPro" id="IPR023209">
    <property type="entry name" value="DAO"/>
</dbReference>
<evidence type="ECO:0000256" key="1">
    <source>
        <dbReference type="ARBA" id="ARBA00001974"/>
    </source>
</evidence>
<keyword evidence="5 10" id="KW-0274">FAD</keyword>
<dbReference type="GO" id="GO:0019478">
    <property type="term" value="P:D-amino acid catabolic process"/>
    <property type="evidence" value="ECO:0007669"/>
    <property type="project" value="TreeGrafter"/>
</dbReference>
<keyword evidence="13" id="KW-1185">Reference proteome</keyword>
<comment type="subcellular location">
    <subcellularLocation>
        <location evidence="2">Peroxisome matrix</location>
    </subcellularLocation>
</comment>
<sequence>MPNIVVVGAGVSGLTTALLLSKNPEYKVTIVAKHMPGDYDIEYTSPWAGANYLPVSNKAGSRWEKDTWPELERLARDIPEAGIHFQDAIIYNRTKDAQATTGQWFNELLSPTPWFKSVVPNFRIIPSAELPSYADSGSVFTSVCINTAVYLPYLIGQCRANGVVLKREVLKHISDAASLHASGSKADVVVNCTGLLASKLGGVMDKDVIPARGQIVVVRNTPGAMFTVSGTDDGDDEVSYIMQRAAGGGTILGGTYQKGSWESQPDPSTAIRIMKRAVELCPALTGGKGIEALSVIRHGVGLRPLREKGVRIETEKVEGVTVVHNYGHGGWGYQGSYGCAEGAKELVDEALKPKAKL</sequence>
<evidence type="ECO:0000256" key="9">
    <source>
        <dbReference type="ARBA" id="ARBA00049547"/>
    </source>
</evidence>
<name>A0A1L7XII4_9HELO</name>
<evidence type="ECO:0000256" key="7">
    <source>
        <dbReference type="ARBA" id="ARBA00023140"/>
    </source>
</evidence>
<dbReference type="SUPFAM" id="SSF54373">
    <property type="entry name" value="FAD-linked reductases, C-terminal domain"/>
    <property type="match status" value="1"/>
</dbReference>
<dbReference type="GO" id="GO:0071949">
    <property type="term" value="F:FAD binding"/>
    <property type="evidence" value="ECO:0007669"/>
    <property type="project" value="InterPro"/>
</dbReference>
<evidence type="ECO:0000256" key="10">
    <source>
        <dbReference type="PIRSR" id="PIRSR000189-1"/>
    </source>
</evidence>
<dbReference type="GO" id="GO:0005782">
    <property type="term" value="C:peroxisomal matrix"/>
    <property type="evidence" value="ECO:0007669"/>
    <property type="project" value="UniProtKB-SubCell"/>
</dbReference>
<evidence type="ECO:0000313" key="13">
    <source>
        <dbReference type="Proteomes" id="UP000184330"/>
    </source>
</evidence>
<feature type="binding site" evidence="10">
    <location>
        <position position="330"/>
    </location>
    <ligand>
        <name>D-dopa</name>
        <dbReference type="ChEBI" id="CHEBI:149689"/>
    </ligand>
</feature>
<dbReference type="EMBL" id="FJOG01000028">
    <property type="protein sequence ID" value="CZR64766.1"/>
    <property type="molecule type" value="Genomic_DNA"/>
</dbReference>
<evidence type="ECO:0000256" key="2">
    <source>
        <dbReference type="ARBA" id="ARBA00004253"/>
    </source>
</evidence>
<evidence type="ECO:0000256" key="4">
    <source>
        <dbReference type="ARBA" id="ARBA00022630"/>
    </source>
</evidence>
<dbReference type="SUPFAM" id="SSF51971">
    <property type="entry name" value="Nucleotide-binding domain"/>
    <property type="match status" value="1"/>
</dbReference>
<keyword evidence="4" id="KW-0285">Flavoprotein</keyword>
<dbReference type="Proteomes" id="UP000184330">
    <property type="component" value="Unassembled WGS sequence"/>
</dbReference>
<evidence type="ECO:0000256" key="8">
    <source>
        <dbReference type="ARBA" id="ARBA00039101"/>
    </source>
</evidence>
<evidence type="ECO:0000259" key="11">
    <source>
        <dbReference type="Pfam" id="PF01266"/>
    </source>
</evidence>
<gene>
    <name evidence="12" type="ORF">PAC_14665</name>
</gene>
<dbReference type="OrthoDB" id="409956at2759"/>
<comment type="cofactor">
    <cofactor evidence="1 10">
        <name>FAD</name>
        <dbReference type="ChEBI" id="CHEBI:57692"/>
    </cofactor>
</comment>
<dbReference type="PANTHER" id="PTHR11530">
    <property type="entry name" value="D-AMINO ACID OXIDASE"/>
    <property type="match status" value="1"/>
</dbReference>
<feature type="domain" description="FAD dependent oxidoreductase" evidence="11">
    <location>
        <begin position="4"/>
        <end position="342"/>
    </location>
</feature>
<comment type="catalytic activity">
    <reaction evidence="9">
        <text>a D-alpha-amino acid + O2 + H2O = a 2-oxocarboxylate + H2O2 + NH4(+)</text>
        <dbReference type="Rhea" id="RHEA:21816"/>
        <dbReference type="ChEBI" id="CHEBI:15377"/>
        <dbReference type="ChEBI" id="CHEBI:15379"/>
        <dbReference type="ChEBI" id="CHEBI:16240"/>
        <dbReference type="ChEBI" id="CHEBI:28938"/>
        <dbReference type="ChEBI" id="CHEBI:35179"/>
        <dbReference type="ChEBI" id="CHEBI:59871"/>
        <dbReference type="EC" id="1.4.3.3"/>
    </reaction>
    <physiologicalReaction direction="left-to-right" evidence="9">
        <dbReference type="Rhea" id="RHEA:21817"/>
    </physiologicalReaction>
</comment>
<dbReference type="GO" id="GO:0003884">
    <property type="term" value="F:D-amino-acid oxidase activity"/>
    <property type="evidence" value="ECO:0007669"/>
    <property type="project" value="UniProtKB-EC"/>
</dbReference>
<dbReference type="PANTHER" id="PTHR11530:SF16">
    <property type="entry name" value="D-AMINO ACID OXIDASE (AFU_ORTHOLOGUE AFUA_5G11290)"/>
    <property type="match status" value="1"/>
</dbReference>
<dbReference type="FunFam" id="3.30.9.10:FF:000018">
    <property type="entry name" value="D-amino acid oxidase, putative"/>
    <property type="match status" value="1"/>
</dbReference>
<evidence type="ECO:0000313" key="12">
    <source>
        <dbReference type="EMBL" id="CZR64766.1"/>
    </source>
</evidence>
<dbReference type="STRING" id="576137.A0A1L7XII4"/>
<evidence type="ECO:0000256" key="5">
    <source>
        <dbReference type="ARBA" id="ARBA00022827"/>
    </source>
</evidence>
<reference evidence="12 13" key="1">
    <citation type="submission" date="2016-03" db="EMBL/GenBank/DDBJ databases">
        <authorList>
            <person name="Ploux O."/>
        </authorList>
    </citation>
    <scope>NUCLEOTIDE SEQUENCE [LARGE SCALE GENOMIC DNA]</scope>
    <source>
        <strain evidence="12 13">UAMH 11012</strain>
    </source>
</reference>
<dbReference type="Gene3D" id="3.30.9.10">
    <property type="entry name" value="D-Amino Acid Oxidase, subunit A, domain 2"/>
    <property type="match status" value="1"/>
</dbReference>
<organism evidence="12 13">
    <name type="scientific">Phialocephala subalpina</name>
    <dbReference type="NCBI Taxonomy" id="576137"/>
    <lineage>
        <taxon>Eukaryota</taxon>
        <taxon>Fungi</taxon>
        <taxon>Dikarya</taxon>
        <taxon>Ascomycota</taxon>
        <taxon>Pezizomycotina</taxon>
        <taxon>Leotiomycetes</taxon>
        <taxon>Helotiales</taxon>
        <taxon>Mollisiaceae</taxon>
        <taxon>Phialocephala</taxon>
        <taxon>Phialocephala fortinii species complex</taxon>
    </lineage>
</organism>
<dbReference type="InterPro" id="IPR006181">
    <property type="entry name" value="D-amino_acid_oxidase_CS"/>
</dbReference>
<comment type="similarity">
    <text evidence="3">Belongs to the DAMOX/DASOX family.</text>
</comment>
<dbReference type="Gene3D" id="3.40.50.720">
    <property type="entry name" value="NAD(P)-binding Rossmann-like Domain"/>
    <property type="match status" value="1"/>
</dbReference>
<keyword evidence="6" id="KW-0560">Oxidoreductase</keyword>
<feature type="binding site" evidence="10">
    <location>
        <position position="240"/>
    </location>
    <ligand>
        <name>D-dopa</name>
        <dbReference type="ChEBI" id="CHEBI:149689"/>
    </ligand>
</feature>
<evidence type="ECO:0000256" key="6">
    <source>
        <dbReference type="ARBA" id="ARBA00023002"/>
    </source>
</evidence>
<feature type="binding site" evidence="10">
    <location>
        <position position="303"/>
    </location>
    <ligand>
        <name>D-dopa</name>
        <dbReference type="ChEBI" id="CHEBI:149689"/>
    </ligand>
</feature>
<accession>A0A1L7XII4</accession>
<keyword evidence="7" id="KW-0576">Peroxisome</keyword>
<evidence type="ECO:0000256" key="3">
    <source>
        <dbReference type="ARBA" id="ARBA00006730"/>
    </source>
</evidence>
<feature type="binding site" evidence="10">
    <location>
        <begin position="44"/>
        <end position="45"/>
    </location>
    <ligand>
        <name>FAD</name>
        <dbReference type="ChEBI" id="CHEBI:57692"/>
    </ligand>
</feature>
<dbReference type="PROSITE" id="PS00677">
    <property type="entry name" value="DAO"/>
    <property type="match status" value="1"/>
</dbReference>
<dbReference type="EC" id="1.4.3.3" evidence="8"/>
<dbReference type="InterPro" id="IPR006076">
    <property type="entry name" value="FAD-dep_OxRdtase"/>
</dbReference>
<protein>
    <recommendedName>
        <fullName evidence="8">D-amino-acid oxidase</fullName>
        <ecNumber evidence="8">1.4.3.3</ecNumber>
    </recommendedName>
</protein>